<organism evidence="1 2">
    <name type="scientific">Abditibacterium utsteinense</name>
    <dbReference type="NCBI Taxonomy" id="1960156"/>
    <lineage>
        <taxon>Bacteria</taxon>
        <taxon>Pseudomonadati</taxon>
        <taxon>Abditibacteriota</taxon>
        <taxon>Abditibacteriia</taxon>
        <taxon>Abditibacteriales</taxon>
        <taxon>Abditibacteriaceae</taxon>
        <taxon>Abditibacterium</taxon>
    </lineage>
</organism>
<keyword evidence="2" id="KW-1185">Reference proteome</keyword>
<dbReference type="EMBL" id="NIGF01000002">
    <property type="protein sequence ID" value="PQV65032.1"/>
    <property type="molecule type" value="Genomic_DNA"/>
</dbReference>
<accession>A0A2S8SW63</accession>
<dbReference type="InParanoid" id="A0A2S8SW63"/>
<sequence>MASSAAQLGIYDLVKVDYVIKELAPIQAQLQAATARILKAKTERYNQFGVKSLVATQVVADNPSIYYPLSGYKSYQAAQSNTIELRRDRYTIENALKTSTYYFNPLDGNGFDAVINPVIIEPVIQFTSYVKVRCNMPQPGKTEIAKPVVPNPAFTRFKVELLP</sequence>
<comment type="caution">
    <text evidence="1">The sequence shown here is derived from an EMBL/GenBank/DDBJ whole genome shotgun (WGS) entry which is preliminary data.</text>
</comment>
<proteinExistence type="predicted"/>
<name>A0A2S8SW63_9BACT</name>
<dbReference type="AlphaFoldDB" id="A0A2S8SW63"/>
<dbReference type="RefSeq" id="WP_105482343.1">
    <property type="nucleotide sequence ID" value="NZ_NIGF01000002.1"/>
</dbReference>
<evidence type="ECO:0000313" key="2">
    <source>
        <dbReference type="Proteomes" id="UP000237684"/>
    </source>
</evidence>
<reference evidence="1 2" key="1">
    <citation type="journal article" date="2018" name="Syst. Appl. Microbiol.">
        <title>Abditibacterium utsteinense sp. nov., the first cultivated member of candidate phylum FBP, isolated from ice-free Antarctic soil samples.</title>
        <authorList>
            <person name="Tahon G."/>
            <person name="Tytgat B."/>
            <person name="Lebbe L."/>
            <person name="Carlier A."/>
            <person name="Willems A."/>
        </authorList>
    </citation>
    <scope>NUCLEOTIDE SEQUENCE [LARGE SCALE GENOMIC DNA]</scope>
    <source>
        <strain evidence="1 2">LMG 29911</strain>
    </source>
</reference>
<evidence type="ECO:0000313" key="1">
    <source>
        <dbReference type="EMBL" id="PQV65032.1"/>
    </source>
</evidence>
<protein>
    <submittedName>
        <fullName evidence="1">Uncharacterized protein</fullName>
    </submittedName>
</protein>
<gene>
    <name evidence="1" type="ORF">B1R32_10239</name>
</gene>
<dbReference type="OrthoDB" id="1228710at2"/>
<dbReference type="Proteomes" id="UP000237684">
    <property type="component" value="Unassembled WGS sequence"/>
</dbReference>